<comment type="similarity">
    <text evidence="2">Belongs to the EamA transporter family.</text>
</comment>
<accession>A0A402AU57</accession>
<dbReference type="Proteomes" id="UP000287188">
    <property type="component" value="Unassembled WGS sequence"/>
</dbReference>
<feature type="transmembrane region" description="Helical" evidence="6">
    <location>
        <begin position="231"/>
        <end position="249"/>
    </location>
</feature>
<organism evidence="8 9">
    <name type="scientific">Dictyobacter kobayashii</name>
    <dbReference type="NCBI Taxonomy" id="2014872"/>
    <lineage>
        <taxon>Bacteria</taxon>
        <taxon>Bacillati</taxon>
        <taxon>Chloroflexota</taxon>
        <taxon>Ktedonobacteria</taxon>
        <taxon>Ktedonobacterales</taxon>
        <taxon>Dictyobacteraceae</taxon>
        <taxon>Dictyobacter</taxon>
    </lineage>
</organism>
<gene>
    <name evidence="8" type="ORF">KDK_63790</name>
</gene>
<dbReference type="SUPFAM" id="SSF103481">
    <property type="entry name" value="Multidrug resistance efflux transporter EmrE"/>
    <property type="match status" value="2"/>
</dbReference>
<feature type="transmembrane region" description="Helical" evidence="6">
    <location>
        <begin position="261"/>
        <end position="281"/>
    </location>
</feature>
<evidence type="ECO:0000313" key="8">
    <source>
        <dbReference type="EMBL" id="GCE22579.1"/>
    </source>
</evidence>
<sequence length="312" mass="33380">MQQNLSSTPTPTPKIPAQIEATPTQLQPSSTFMKGIPPQVFALLAMFCTQMGAAVGKSLFQSIGTVGTTFLRLGFAALLLLLFWRPNIRQITRKQLGLMIIFGIAIACMNSAFYIAINRIPLGIAVTLEFVGPLGVALLQSRRLKDLIWAALAATGIILLAPLGTTNIDLLGVIFALIAGIFWGVYIIFNVQVGRAFVGGQGLALSMLVSACVIAPFGIITGGPAVFTPHILLIGLAVSALSTIIPFSLEMEALRRLPSRVFGIFMSIEPVLAAMIGFIFLRELITVRDIIAMFLIITASIATSLEAKSVHQ</sequence>
<evidence type="ECO:0000256" key="5">
    <source>
        <dbReference type="ARBA" id="ARBA00023136"/>
    </source>
</evidence>
<evidence type="ECO:0000256" key="2">
    <source>
        <dbReference type="ARBA" id="ARBA00007362"/>
    </source>
</evidence>
<evidence type="ECO:0000256" key="3">
    <source>
        <dbReference type="ARBA" id="ARBA00022692"/>
    </source>
</evidence>
<keyword evidence="3 6" id="KW-0812">Transmembrane</keyword>
<dbReference type="InterPro" id="IPR000620">
    <property type="entry name" value="EamA_dom"/>
</dbReference>
<dbReference type="PANTHER" id="PTHR32322">
    <property type="entry name" value="INNER MEMBRANE TRANSPORTER"/>
    <property type="match status" value="1"/>
</dbReference>
<dbReference type="Gene3D" id="1.10.3730.20">
    <property type="match status" value="1"/>
</dbReference>
<feature type="transmembrane region" description="Helical" evidence="6">
    <location>
        <begin position="170"/>
        <end position="189"/>
    </location>
</feature>
<proteinExistence type="inferred from homology"/>
<dbReference type="InterPro" id="IPR050638">
    <property type="entry name" value="AA-Vitamin_Transporters"/>
</dbReference>
<comment type="caution">
    <text evidence="8">The sequence shown here is derived from an EMBL/GenBank/DDBJ whole genome shotgun (WGS) entry which is preliminary data.</text>
</comment>
<dbReference type="EMBL" id="BIFS01000002">
    <property type="protein sequence ID" value="GCE22579.1"/>
    <property type="molecule type" value="Genomic_DNA"/>
</dbReference>
<feature type="domain" description="EamA" evidence="7">
    <location>
        <begin position="40"/>
        <end position="159"/>
    </location>
</feature>
<feature type="transmembrane region" description="Helical" evidence="6">
    <location>
        <begin position="96"/>
        <end position="116"/>
    </location>
</feature>
<feature type="domain" description="EamA" evidence="7">
    <location>
        <begin position="171"/>
        <end position="303"/>
    </location>
</feature>
<feature type="transmembrane region" description="Helical" evidence="6">
    <location>
        <begin position="287"/>
        <end position="305"/>
    </location>
</feature>
<keyword evidence="5 6" id="KW-0472">Membrane</keyword>
<dbReference type="Pfam" id="PF00892">
    <property type="entry name" value="EamA"/>
    <property type="match status" value="2"/>
</dbReference>
<feature type="transmembrane region" description="Helical" evidence="6">
    <location>
        <begin position="196"/>
        <end position="219"/>
    </location>
</feature>
<keyword evidence="9" id="KW-1185">Reference proteome</keyword>
<dbReference type="AlphaFoldDB" id="A0A402AU57"/>
<name>A0A402AU57_9CHLR</name>
<dbReference type="PANTHER" id="PTHR32322:SF2">
    <property type="entry name" value="EAMA DOMAIN-CONTAINING PROTEIN"/>
    <property type="match status" value="1"/>
</dbReference>
<evidence type="ECO:0000259" key="7">
    <source>
        <dbReference type="Pfam" id="PF00892"/>
    </source>
</evidence>
<feature type="transmembrane region" description="Helical" evidence="6">
    <location>
        <begin position="122"/>
        <end position="140"/>
    </location>
</feature>
<dbReference type="InterPro" id="IPR037185">
    <property type="entry name" value="EmrE-like"/>
</dbReference>
<dbReference type="GO" id="GO:0016020">
    <property type="term" value="C:membrane"/>
    <property type="evidence" value="ECO:0007669"/>
    <property type="project" value="UniProtKB-SubCell"/>
</dbReference>
<evidence type="ECO:0000256" key="4">
    <source>
        <dbReference type="ARBA" id="ARBA00022989"/>
    </source>
</evidence>
<feature type="transmembrane region" description="Helical" evidence="6">
    <location>
        <begin position="147"/>
        <end position="164"/>
    </location>
</feature>
<reference evidence="9" key="1">
    <citation type="submission" date="2018-12" db="EMBL/GenBank/DDBJ databases">
        <title>Tengunoibacter tsumagoiensis gen. nov., sp. nov., Dictyobacter kobayashii sp. nov., D. alpinus sp. nov., and D. joshuensis sp. nov. and description of Dictyobacteraceae fam. nov. within the order Ktedonobacterales isolated from Tengu-no-mugimeshi.</title>
        <authorList>
            <person name="Wang C.M."/>
            <person name="Zheng Y."/>
            <person name="Sakai Y."/>
            <person name="Toyoda A."/>
            <person name="Minakuchi Y."/>
            <person name="Abe K."/>
            <person name="Yokota A."/>
            <person name="Yabe S."/>
        </authorList>
    </citation>
    <scope>NUCLEOTIDE SEQUENCE [LARGE SCALE GENOMIC DNA]</scope>
    <source>
        <strain evidence="9">Uno11</strain>
    </source>
</reference>
<keyword evidence="4 6" id="KW-1133">Transmembrane helix</keyword>
<comment type="subcellular location">
    <subcellularLocation>
        <location evidence="1">Membrane</location>
        <topology evidence="1">Multi-pass membrane protein</topology>
    </subcellularLocation>
</comment>
<protein>
    <submittedName>
        <fullName evidence="8">Threonine transporter RhtB</fullName>
    </submittedName>
</protein>
<feature type="transmembrane region" description="Helical" evidence="6">
    <location>
        <begin position="66"/>
        <end position="84"/>
    </location>
</feature>
<evidence type="ECO:0000256" key="6">
    <source>
        <dbReference type="SAM" id="Phobius"/>
    </source>
</evidence>
<evidence type="ECO:0000313" key="9">
    <source>
        <dbReference type="Proteomes" id="UP000287188"/>
    </source>
</evidence>
<evidence type="ECO:0000256" key="1">
    <source>
        <dbReference type="ARBA" id="ARBA00004141"/>
    </source>
</evidence>